<dbReference type="AlphaFoldDB" id="A0A814XRS6"/>
<gene>
    <name evidence="7" type="ORF">BJG266_LOCUS27902</name>
    <name evidence="8" type="ORF">QVE165_LOCUS53645</name>
</gene>
<dbReference type="OrthoDB" id="9997188at2759"/>
<sequence length="326" mass="38340">MNNKTDCEIVIWSQQATKIVKPIFYICILATIIHLLFWIQFIIYPTVRQRSMQWLYAYLVTDLLLLTRFFVFYAYRWWSMCVPYFLRTIMCYCEAIFDNYLNLIQSYILLALNICRYLQIVYNHNVYALNHRCIIIAHILIYFLPLISHIILIKGGWSNLDDPKDDACDLLPTSLSIRLVFLLFSYVIPVTLALIFLLLSLSHIHNTDGIQTQQIVDARLKYHRQLIIQSSVFYSVWLILWSPHLLVFPFYHKSTTIGSIAQILNYINITVDPIVIAALDIRFLHSWTWPGNFIDRRTRRQRSVPVPVIMLSGPSDEIIEHSSNSM</sequence>
<feature type="transmembrane region" description="Helical" evidence="5">
    <location>
        <begin position="55"/>
        <end position="75"/>
    </location>
</feature>
<evidence type="ECO:0000256" key="1">
    <source>
        <dbReference type="ARBA" id="ARBA00004370"/>
    </source>
</evidence>
<evidence type="ECO:0000313" key="8">
    <source>
        <dbReference type="EMBL" id="CAF1608128.1"/>
    </source>
</evidence>
<keyword evidence="4 5" id="KW-0472">Membrane</keyword>
<dbReference type="Proteomes" id="UP000663877">
    <property type="component" value="Unassembled WGS sequence"/>
</dbReference>
<dbReference type="PROSITE" id="PS50262">
    <property type="entry name" value="G_PROTEIN_RECEP_F1_2"/>
    <property type="match status" value="1"/>
</dbReference>
<dbReference type="Gene3D" id="1.20.1070.10">
    <property type="entry name" value="Rhodopsin 7-helix transmembrane proteins"/>
    <property type="match status" value="1"/>
</dbReference>
<dbReference type="InterPro" id="IPR017452">
    <property type="entry name" value="GPCR_Rhodpsn_7TM"/>
</dbReference>
<keyword evidence="9" id="KW-1185">Reference proteome</keyword>
<evidence type="ECO:0000313" key="7">
    <source>
        <dbReference type="EMBL" id="CAF1219547.1"/>
    </source>
</evidence>
<comment type="caution">
    <text evidence="7">The sequence shown here is derived from an EMBL/GenBank/DDBJ whole genome shotgun (WGS) entry which is preliminary data.</text>
</comment>
<dbReference type="EMBL" id="CAJNOM010001444">
    <property type="protein sequence ID" value="CAF1608128.1"/>
    <property type="molecule type" value="Genomic_DNA"/>
</dbReference>
<feature type="transmembrane region" description="Helical" evidence="5">
    <location>
        <begin position="23"/>
        <end position="43"/>
    </location>
</feature>
<evidence type="ECO:0000256" key="2">
    <source>
        <dbReference type="ARBA" id="ARBA00022692"/>
    </source>
</evidence>
<dbReference type="EMBL" id="CAJNOI010000271">
    <property type="protein sequence ID" value="CAF1219547.1"/>
    <property type="molecule type" value="Genomic_DNA"/>
</dbReference>
<dbReference type="GO" id="GO:0016020">
    <property type="term" value="C:membrane"/>
    <property type="evidence" value="ECO:0007669"/>
    <property type="project" value="UniProtKB-SubCell"/>
</dbReference>
<evidence type="ECO:0000256" key="4">
    <source>
        <dbReference type="ARBA" id="ARBA00023136"/>
    </source>
</evidence>
<protein>
    <recommendedName>
        <fullName evidence="6">G-protein coupled receptors family 1 profile domain-containing protein</fullName>
    </recommendedName>
</protein>
<evidence type="ECO:0000256" key="5">
    <source>
        <dbReference type="SAM" id="Phobius"/>
    </source>
</evidence>
<feature type="transmembrane region" description="Helical" evidence="5">
    <location>
        <begin position="177"/>
        <end position="199"/>
    </location>
</feature>
<proteinExistence type="predicted"/>
<accession>A0A814XRS6</accession>
<evidence type="ECO:0000313" key="10">
    <source>
        <dbReference type="Proteomes" id="UP000663877"/>
    </source>
</evidence>
<reference evidence="7" key="1">
    <citation type="submission" date="2021-02" db="EMBL/GenBank/DDBJ databases">
        <authorList>
            <person name="Nowell W R."/>
        </authorList>
    </citation>
    <scope>NUCLEOTIDE SEQUENCE</scope>
</reference>
<name>A0A814XRS6_9BILA</name>
<evidence type="ECO:0000256" key="3">
    <source>
        <dbReference type="ARBA" id="ARBA00022989"/>
    </source>
</evidence>
<keyword evidence="2 5" id="KW-0812">Transmembrane</keyword>
<evidence type="ECO:0000313" key="9">
    <source>
        <dbReference type="Proteomes" id="UP000663832"/>
    </source>
</evidence>
<feature type="transmembrane region" description="Helical" evidence="5">
    <location>
        <begin position="231"/>
        <end position="251"/>
    </location>
</feature>
<keyword evidence="3 5" id="KW-1133">Transmembrane helix</keyword>
<evidence type="ECO:0000259" key="6">
    <source>
        <dbReference type="PROSITE" id="PS50262"/>
    </source>
</evidence>
<dbReference type="SUPFAM" id="SSF81321">
    <property type="entry name" value="Family A G protein-coupled receptor-like"/>
    <property type="match status" value="1"/>
</dbReference>
<organism evidence="7 10">
    <name type="scientific">Adineta steineri</name>
    <dbReference type="NCBI Taxonomy" id="433720"/>
    <lineage>
        <taxon>Eukaryota</taxon>
        <taxon>Metazoa</taxon>
        <taxon>Spiralia</taxon>
        <taxon>Gnathifera</taxon>
        <taxon>Rotifera</taxon>
        <taxon>Eurotatoria</taxon>
        <taxon>Bdelloidea</taxon>
        <taxon>Adinetida</taxon>
        <taxon>Adinetidae</taxon>
        <taxon>Adineta</taxon>
    </lineage>
</organism>
<feature type="domain" description="G-protein coupled receptors family 1 profile" evidence="6">
    <location>
        <begin position="33"/>
        <end position="276"/>
    </location>
</feature>
<comment type="subcellular location">
    <subcellularLocation>
        <location evidence="1">Membrane</location>
    </subcellularLocation>
</comment>
<feature type="transmembrane region" description="Helical" evidence="5">
    <location>
        <begin position="134"/>
        <end position="157"/>
    </location>
</feature>
<dbReference type="Proteomes" id="UP000663832">
    <property type="component" value="Unassembled WGS sequence"/>
</dbReference>